<dbReference type="AlphaFoldDB" id="A0A671RUT4"/>
<protein>
    <submittedName>
        <fullName evidence="1">Uncharacterized protein</fullName>
    </submittedName>
</protein>
<evidence type="ECO:0000313" key="1">
    <source>
        <dbReference type="Ensembl" id="ENSSANP00000087087.1"/>
    </source>
</evidence>
<organism evidence="1 2">
    <name type="scientific">Sinocyclocheilus anshuiensis</name>
    <dbReference type="NCBI Taxonomy" id="1608454"/>
    <lineage>
        <taxon>Eukaryota</taxon>
        <taxon>Metazoa</taxon>
        <taxon>Chordata</taxon>
        <taxon>Craniata</taxon>
        <taxon>Vertebrata</taxon>
        <taxon>Euteleostomi</taxon>
        <taxon>Actinopterygii</taxon>
        <taxon>Neopterygii</taxon>
        <taxon>Teleostei</taxon>
        <taxon>Ostariophysi</taxon>
        <taxon>Cypriniformes</taxon>
        <taxon>Cyprinidae</taxon>
        <taxon>Cyprininae</taxon>
        <taxon>Sinocyclocheilus</taxon>
    </lineage>
</organism>
<dbReference type="Proteomes" id="UP000472260">
    <property type="component" value="Unassembled WGS sequence"/>
</dbReference>
<reference evidence="1" key="2">
    <citation type="submission" date="2025-09" db="UniProtKB">
        <authorList>
            <consortium name="Ensembl"/>
        </authorList>
    </citation>
    <scope>IDENTIFICATION</scope>
</reference>
<evidence type="ECO:0000313" key="2">
    <source>
        <dbReference type="Proteomes" id="UP000472260"/>
    </source>
</evidence>
<accession>A0A671RUT4</accession>
<dbReference type="Ensembl" id="ENSSANT00000092545.1">
    <property type="protein sequence ID" value="ENSSANP00000087087.1"/>
    <property type="gene ID" value="ENSSANG00000043115.1"/>
</dbReference>
<reference evidence="1" key="1">
    <citation type="submission" date="2025-08" db="UniProtKB">
        <authorList>
            <consortium name="Ensembl"/>
        </authorList>
    </citation>
    <scope>IDENTIFICATION</scope>
</reference>
<keyword evidence="2" id="KW-1185">Reference proteome</keyword>
<proteinExistence type="predicted"/>
<name>A0A671RUT4_9TELE</name>
<sequence>TSWTACCSHSRSRAEPSEAHCRRRSQTCCWKCLRCLSLKQETSECLPKETPLTGTY</sequence>